<reference evidence="7" key="1">
    <citation type="journal article" date="2014" name="Int. J. Syst. Evol. Microbiol.">
        <title>Complete genome sequence of Corynebacterium casei LMG S-19264T (=DSM 44701T), isolated from a smear-ripened cheese.</title>
        <authorList>
            <consortium name="US DOE Joint Genome Institute (JGI-PGF)"/>
            <person name="Walter F."/>
            <person name="Albersmeier A."/>
            <person name="Kalinowski J."/>
            <person name="Ruckert C."/>
        </authorList>
    </citation>
    <scope>NUCLEOTIDE SEQUENCE</scope>
    <source>
        <strain evidence="7">CGMCC 1.10998</strain>
    </source>
</reference>
<evidence type="ECO:0000256" key="1">
    <source>
        <dbReference type="ARBA" id="ARBA00004442"/>
    </source>
</evidence>
<dbReference type="RefSeq" id="WP_188563966.1">
    <property type="nucleotide sequence ID" value="NZ_BMED01000001.1"/>
</dbReference>
<keyword evidence="8" id="KW-1185">Reference proteome</keyword>
<name>A0A916U4G4_9BURK</name>
<evidence type="ECO:0000256" key="6">
    <source>
        <dbReference type="SAM" id="SignalP"/>
    </source>
</evidence>
<keyword evidence="5" id="KW-0998">Cell outer membrane</keyword>
<evidence type="ECO:0000256" key="3">
    <source>
        <dbReference type="ARBA" id="ARBA00022729"/>
    </source>
</evidence>
<dbReference type="Proteomes" id="UP000637423">
    <property type="component" value="Unassembled WGS sequence"/>
</dbReference>
<dbReference type="GO" id="GO:0009279">
    <property type="term" value="C:cell outer membrane"/>
    <property type="evidence" value="ECO:0007669"/>
    <property type="project" value="UniProtKB-SubCell"/>
</dbReference>
<proteinExistence type="inferred from homology"/>
<accession>A0A916U4G4</accession>
<dbReference type="PANTHER" id="PTHR38776">
    <property type="entry name" value="MLTA-INTERACTING PROTEIN-RELATED"/>
    <property type="match status" value="1"/>
</dbReference>
<comment type="caution">
    <text evidence="7">The sequence shown here is derived from an EMBL/GenBank/DDBJ whole genome shotgun (WGS) entry which is preliminary data.</text>
</comment>
<gene>
    <name evidence="7" type="ORF">GCM10011396_00070</name>
</gene>
<evidence type="ECO:0000313" key="7">
    <source>
        <dbReference type="EMBL" id="GGC57194.1"/>
    </source>
</evidence>
<sequence>MKKLSFALIFSFCGPAIAQTPAANMMPDGSRDMYVGLGVGSAPLCDGTDERETRLKPNIQVQWSNGIFLRNESLGMHLSNEPGIEYGPLLEYDRGCDASHQKKLEGAKDIDSSLGVGGFFNYYLTDSFRLSSKLLVGTENERRRMVLNLEARKYMQVAQHHGVALSLGLTWANQAYTQTRFEFDPMKALVASPAPAAAKTDFSTRSGIKDVHAGVNWNWELSSTWLVTSQASIYRLTGSVADNPLNNRRSYMTVYTGLAYRF</sequence>
<dbReference type="Pfam" id="PF06629">
    <property type="entry name" value="MipA"/>
    <property type="match status" value="1"/>
</dbReference>
<evidence type="ECO:0000313" key="8">
    <source>
        <dbReference type="Proteomes" id="UP000637423"/>
    </source>
</evidence>
<keyword evidence="3 6" id="KW-0732">Signal</keyword>
<feature type="chain" id="PRO_5037458112" evidence="6">
    <location>
        <begin position="19"/>
        <end position="262"/>
    </location>
</feature>
<dbReference type="EMBL" id="BMED01000001">
    <property type="protein sequence ID" value="GGC57194.1"/>
    <property type="molecule type" value="Genomic_DNA"/>
</dbReference>
<comment type="subcellular location">
    <subcellularLocation>
        <location evidence="1">Cell outer membrane</location>
    </subcellularLocation>
</comment>
<keyword evidence="4" id="KW-0472">Membrane</keyword>
<dbReference type="AlphaFoldDB" id="A0A916U4G4"/>
<dbReference type="PANTHER" id="PTHR38776:SF1">
    <property type="entry name" value="MLTA-INTERACTING PROTEIN-RELATED"/>
    <property type="match status" value="1"/>
</dbReference>
<comment type="similarity">
    <text evidence="2">Belongs to the MipA/OmpV family.</text>
</comment>
<reference evidence="7" key="2">
    <citation type="submission" date="2020-09" db="EMBL/GenBank/DDBJ databases">
        <authorList>
            <person name="Sun Q."/>
            <person name="Zhou Y."/>
        </authorList>
    </citation>
    <scope>NUCLEOTIDE SEQUENCE</scope>
    <source>
        <strain evidence="7">CGMCC 1.10998</strain>
    </source>
</reference>
<feature type="signal peptide" evidence="6">
    <location>
        <begin position="1"/>
        <end position="18"/>
    </location>
</feature>
<dbReference type="InterPro" id="IPR010583">
    <property type="entry name" value="MipA"/>
</dbReference>
<evidence type="ECO:0000256" key="2">
    <source>
        <dbReference type="ARBA" id="ARBA00005722"/>
    </source>
</evidence>
<protein>
    <submittedName>
        <fullName evidence="7">Uncharacterized protein</fullName>
    </submittedName>
</protein>
<evidence type="ECO:0000256" key="4">
    <source>
        <dbReference type="ARBA" id="ARBA00023136"/>
    </source>
</evidence>
<evidence type="ECO:0000256" key="5">
    <source>
        <dbReference type="ARBA" id="ARBA00023237"/>
    </source>
</evidence>
<organism evidence="7 8">
    <name type="scientific">Undibacterium terreum</name>
    <dbReference type="NCBI Taxonomy" id="1224302"/>
    <lineage>
        <taxon>Bacteria</taxon>
        <taxon>Pseudomonadati</taxon>
        <taxon>Pseudomonadota</taxon>
        <taxon>Betaproteobacteria</taxon>
        <taxon>Burkholderiales</taxon>
        <taxon>Oxalobacteraceae</taxon>
        <taxon>Undibacterium</taxon>
    </lineage>
</organism>